<reference evidence="2" key="1">
    <citation type="submission" date="2016-10" db="EMBL/GenBank/DDBJ databases">
        <authorList>
            <person name="Varghese N."/>
            <person name="Submissions S."/>
        </authorList>
    </citation>
    <scope>NUCLEOTIDE SEQUENCE [LARGE SCALE GENOMIC DNA]</scope>
    <source>
        <strain evidence="2">DSM 8344</strain>
    </source>
</reference>
<name>A0A1G8CGQ3_9FIRM</name>
<proteinExistence type="predicted"/>
<dbReference type="AlphaFoldDB" id="A0A1G8CGQ3"/>
<organism evidence="1 2">
    <name type="scientific">Desulfosporosinus hippei DSM 8344</name>
    <dbReference type="NCBI Taxonomy" id="1121419"/>
    <lineage>
        <taxon>Bacteria</taxon>
        <taxon>Bacillati</taxon>
        <taxon>Bacillota</taxon>
        <taxon>Clostridia</taxon>
        <taxon>Eubacteriales</taxon>
        <taxon>Desulfitobacteriaceae</taxon>
        <taxon>Desulfosporosinus</taxon>
    </lineage>
</organism>
<keyword evidence="2" id="KW-1185">Reference proteome</keyword>
<dbReference type="EMBL" id="FNCP01000013">
    <property type="protein sequence ID" value="SDH44615.1"/>
    <property type="molecule type" value="Genomic_DNA"/>
</dbReference>
<sequence length="57" mass="6929">MLWWQEAENFYVSKVNSLDPNDPDYGWKLMMIEDELNEMIRDISPYSQSTRGYNEDY</sequence>
<dbReference type="RefSeq" id="WP_176786154.1">
    <property type="nucleotide sequence ID" value="NZ_FNCP01000013.1"/>
</dbReference>
<gene>
    <name evidence="1" type="ORF">SAMN05443529_11396</name>
</gene>
<evidence type="ECO:0000313" key="2">
    <source>
        <dbReference type="Proteomes" id="UP000198656"/>
    </source>
</evidence>
<accession>A0A1G8CGQ3</accession>
<dbReference type="Proteomes" id="UP000198656">
    <property type="component" value="Unassembled WGS sequence"/>
</dbReference>
<protein>
    <submittedName>
        <fullName evidence="1">Uncharacterized protein</fullName>
    </submittedName>
</protein>
<evidence type="ECO:0000313" key="1">
    <source>
        <dbReference type="EMBL" id="SDH44615.1"/>
    </source>
</evidence>